<dbReference type="PANTHER" id="PTHR36985">
    <property type="entry name" value="TRANSLOCATION AND ASSEMBLY MODULE SUBUNIT TAMB"/>
    <property type="match status" value="1"/>
</dbReference>
<dbReference type="EMBL" id="FOHW01000001">
    <property type="protein sequence ID" value="SES65341.1"/>
    <property type="molecule type" value="Genomic_DNA"/>
</dbReference>
<comment type="subcellular location">
    <subcellularLocation>
        <location evidence="1">Membrane</location>
        <topology evidence="1">Single-pass membrane protein</topology>
    </subcellularLocation>
</comment>
<dbReference type="Pfam" id="PF04357">
    <property type="entry name" value="TamB"/>
    <property type="match status" value="1"/>
</dbReference>
<proteinExistence type="predicted"/>
<sequence>MTNVALLKRAAAITAITLLSLIILLVLTASILLGTQSGSRWALGLVPGLSVEGFSGRLGGAWQADHLIWQQGQSKVEVDAPIFDWSPACLARMTLCIDNLQTGDIRLQFAPSSDAAASGPITLPDLKLPLALQLGRVQIGSLHLDGTEQVRDLQLAAHWTADGLKIDSLHAGRDDIALDLSGLLKPEGDWPLTAEGQLKLPDVSGQPLSMALNIQGDLLKTLKLNAQSKGYLDASLVGQLQPLVENLPADIAITSDNFKPSADLPDTLQLNQLILNAKGDLAQGYAITGSASLPAEKGPVALALQGRVDAKGADIAALDLTASDNQRLKASGKLDWQQGLRADAKIDWLDFPWHRLYPLIDEPQASVHTFTGEVSYTDGKYLGHFAGDFKGPAGPFTLQSPFSGDLQELFLPQLELAAGQGKASGHLNLQFADGIAWDTALDLSAIDPAYWVAELPGSLAGPLRSKGSMRDEQLTLNADLDLKGRLRGQPAVLQAKADGADNKWSLNALDIRLGDNRIQGTGSLQQKIAGQLDINLARLGQLWPGLQGQMKGRVDVAGTVQAPQGQLALTGTQLAFQANTLQTLSLAAKLDNAQRATVDLKTTGIRAGDTALGALSVNGQGDIKRQQVKLDLQGPLLKLALALDGNLDQGNWRGRLASGDIQSGGQDWKLQQPAKLERLADGKVNFGAHCWVSGPASLCGEDQRLLPEPRLRYHLKRFPLDSLAQWLPKDFAWKGALNADIQLDLPAAGPNGQVVIDASGGTLRVKDKNQWLDFPYDTLKLTSSLTPKKVDTSLDFRGGKLGELLARLSIDPIARSKPVTGDFTLRGLDVSVARPFVPMVEKLNGKLNGSGRISGSLLAPQVNGTVTLNDAEVSGPELPVSLEKLNVQALIAGERVDLTGNWRSGPAGQGSIGGHVAWADALDVDVALKGTHLPITVEPYAKLEAAPDLKITLQGDRLAVSGKVLIPKGEITVRQLPPSTVKVSDDTVIVGQQTKQGKTPLAIAMDVNVEVGQETLSFSGFGLTANLVGHVHIGDNMDTRGELNLNDGRYRAYGQRLTIRKARLLFAGPVDQPYLDIEAIRQTDDVIAGIRLSGSAEQPTTTVFSEPAMSQEQALSYLVLGRPLSTNGEDSNMVAQAALALGLAGGSSTAGKLASGLGIQDFDLDTSGSGDKTAVVASGKITDKLSLRYGVGVFEPANTLTLRYLLSKKVYLEVAGGVASSLDIFYKRDF</sequence>
<name>A0A1H9Y954_9PSED</name>
<dbReference type="InterPro" id="IPR007452">
    <property type="entry name" value="TamB_C"/>
</dbReference>
<keyword evidence="4 5" id="KW-0472">Membrane</keyword>
<evidence type="ECO:0000256" key="3">
    <source>
        <dbReference type="ARBA" id="ARBA00022989"/>
    </source>
</evidence>
<feature type="transmembrane region" description="Helical" evidence="5">
    <location>
        <begin position="12"/>
        <end position="33"/>
    </location>
</feature>
<keyword evidence="2 5" id="KW-0812">Transmembrane</keyword>
<evidence type="ECO:0000256" key="1">
    <source>
        <dbReference type="ARBA" id="ARBA00004167"/>
    </source>
</evidence>
<evidence type="ECO:0000313" key="8">
    <source>
        <dbReference type="Proteomes" id="UP000182332"/>
    </source>
</evidence>
<feature type="domain" description="Translocation and assembly module TamB C-terminal" evidence="6">
    <location>
        <begin position="907"/>
        <end position="1230"/>
    </location>
</feature>
<evidence type="ECO:0000256" key="2">
    <source>
        <dbReference type="ARBA" id="ARBA00022692"/>
    </source>
</evidence>
<keyword evidence="3 5" id="KW-1133">Transmembrane helix</keyword>
<protein>
    <submittedName>
        <fullName evidence="7">Translocation and assembly module TamB</fullName>
    </submittedName>
</protein>
<dbReference type="AlphaFoldDB" id="A0A1H9Y954"/>
<evidence type="ECO:0000259" key="6">
    <source>
        <dbReference type="Pfam" id="PF04357"/>
    </source>
</evidence>
<dbReference type="GO" id="GO:0005886">
    <property type="term" value="C:plasma membrane"/>
    <property type="evidence" value="ECO:0007669"/>
    <property type="project" value="InterPro"/>
</dbReference>
<dbReference type="GO" id="GO:0097347">
    <property type="term" value="C:TAM protein secretion complex"/>
    <property type="evidence" value="ECO:0007669"/>
    <property type="project" value="TreeGrafter"/>
</dbReference>
<evidence type="ECO:0000313" key="7">
    <source>
        <dbReference type="EMBL" id="SES65341.1"/>
    </source>
</evidence>
<dbReference type="Proteomes" id="UP000182332">
    <property type="component" value="Unassembled WGS sequence"/>
</dbReference>
<dbReference type="GO" id="GO:0009306">
    <property type="term" value="P:protein secretion"/>
    <property type="evidence" value="ECO:0007669"/>
    <property type="project" value="InterPro"/>
</dbReference>
<reference evidence="7 8" key="1">
    <citation type="submission" date="2016-10" db="EMBL/GenBank/DDBJ databases">
        <authorList>
            <person name="de Groot N.N."/>
        </authorList>
    </citation>
    <scope>NUCLEOTIDE SEQUENCE [LARGE SCALE GENOMIC DNA]</scope>
    <source>
        <strain evidence="7 8">DSM 11363</strain>
    </source>
</reference>
<organism evidence="7 8">
    <name type="scientific">Pseudomonas graminis</name>
    <dbReference type="NCBI Taxonomy" id="158627"/>
    <lineage>
        <taxon>Bacteria</taxon>
        <taxon>Pseudomonadati</taxon>
        <taxon>Pseudomonadota</taxon>
        <taxon>Gammaproteobacteria</taxon>
        <taxon>Pseudomonadales</taxon>
        <taxon>Pseudomonadaceae</taxon>
        <taxon>Pseudomonas</taxon>
    </lineage>
</organism>
<gene>
    <name evidence="7" type="ORF">SAMN05216197_101121</name>
</gene>
<evidence type="ECO:0000256" key="5">
    <source>
        <dbReference type="SAM" id="Phobius"/>
    </source>
</evidence>
<dbReference type="PANTHER" id="PTHR36985:SF1">
    <property type="entry name" value="TRANSLOCATION AND ASSEMBLY MODULE SUBUNIT TAMB"/>
    <property type="match status" value="1"/>
</dbReference>
<accession>A0A1H9Y954</accession>
<evidence type="ECO:0000256" key="4">
    <source>
        <dbReference type="ARBA" id="ARBA00023136"/>
    </source>
</evidence>